<comment type="caution">
    <text evidence="11">The sequence shown here is derived from an EMBL/GenBank/DDBJ whole genome shotgun (WGS) entry which is preliminary data.</text>
</comment>
<keyword evidence="8" id="KW-0732">Signal</keyword>
<dbReference type="GO" id="GO:0005886">
    <property type="term" value="C:plasma membrane"/>
    <property type="evidence" value="ECO:0007669"/>
    <property type="project" value="UniProtKB-SubCell"/>
</dbReference>
<sequence>MNKRIFLLNLLLMFFILPAAAVLQEDSLQNSLAVLRHELITRHYEQTEQLNRAKLINERVMQQLHEIGENSAQISLMLYSQNSENIFDLTYACHEATKLWSDFQEKTRPFQLMIMQSNEEIARYDSLINVLSTMYTTGMSEKTKTDRNVCLTLAKSIRRMLRENNDSYLEYTRYYDYSRQQVQSLDAYAQKRYKEFQSGIFLNRSDNYLKFLSQFRLNVLQLGITLSEKYTPQRLVSSQWDVMWLIGLFGMIFMYGLIAVLVNYLSIRFLVTKFFKNEDSERSKAFRAKRTSIITVASIFTFGLILIIIPFFSESNFVNMASRLLLEFVWMLTVIFASLLLRIDGEHIRITYKIYYPIILIAFLVIAFRIVLIPETIVNLIFPAALLVTTIWQAKVIAKHRLRVPKYDLYLAYISQAIFTLALVSSWVGYILLSVQIVIWWVMQQACILTIACAHDYLAQYRDRHDLGSKPVSRTWFFRLCYFVMLPSAMVLSFILALYWAADVFNLSEMTWQVIRTNFINSPNLQISIFAIAAAIILWFVFKYLNNTIKDFIKLYLQSKDPTTAVSRSVMLINVVQVVVWGAWLLTVLNIFKVNNTWLVVVSGGLSTGIGFAMKDILENIYYGISLMAGRIKIGDYIICDGVRGRVTSINYTSTMLEALDGSVIAFQNSQLFTKNYKNMTKNHGYELDTLEVGVAYGTNIAQVKKLLEESIARLGFIYQGKKPKVVLRSFDDSCITLKVFVWVNVLTQSSDDSTIMECIYETLNSNGIEIPFPQREITIKHST</sequence>
<feature type="transmembrane region" description="Helical" evidence="7">
    <location>
        <begin position="566"/>
        <end position="592"/>
    </location>
</feature>
<dbReference type="Pfam" id="PF21082">
    <property type="entry name" value="MS_channel_3rd"/>
    <property type="match status" value="1"/>
</dbReference>
<dbReference type="Gene3D" id="2.30.30.60">
    <property type="match status" value="1"/>
</dbReference>
<dbReference type="AlphaFoldDB" id="H1Q059"/>
<evidence type="ECO:0000313" key="12">
    <source>
        <dbReference type="Proteomes" id="UP000016023"/>
    </source>
</evidence>
<dbReference type="eggNOG" id="COG3264">
    <property type="taxonomic scope" value="Bacteria"/>
</dbReference>
<feature type="transmembrane region" description="Helical" evidence="7">
    <location>
        <begin position="324"/>
        <end position="342"/>
    </location>
</feature>
<evidence type="ECO:0000256" key="3">
    <source>
        <dbReference type="ARBA" id="ARBA00022475"/>
    </source>
</evidence>
<dbReference type="SUPFAM" id="SSF50182">
    <property type="entry name" value="Sm-like ribonucleoproteins"/>
    <property type="match status" value="1"/>
</dbReference>
<name>H1Q059_9BACT</name>
<evidence type="ECO:0000259" key="9">
    <source>
        <dbReference type="Pfam" id="PF00924"/>
    </source>
</evidence>
<feature type="transmembrane region" description="Helical" evidence="7">
    <location>
        <begin position="354"/>
        <end position="374"/>
    </location>
</feature>
<dbReference type="HOGENOM" id="CLU_356335_0_0_10"/>
<feature type="signal peptide" evidence="8">
    <location>
        <begin position="1"/>
        <end position="21"/>
    </location>
</feature>
<feature type="domain" description="Mechanosensitive ion channel MscS" evidence="9">
    <location>
        <begin position="616"/>
        <end position="682"/>
    </location>
</feature>
<dbReference type="STRING" id="883158.HMPREF9140_00297"/>
<feature type="transmembrane region" description="Helical" evidence="7">
    <location>
        <begin position="598"/>
        <end position="618"/>
    </location>
</feature>
<keyword evidence="6 7" id="KW-0472">Membrane</keyword>
<comment type="subcellular location">
    <subcellularLocation>
        <location evidence="1">Cell membrane</location>
        <topology evidence="1">Multi-pass membrane protein</topology>
    </subcellularLocation>
</comment>
<evidence type="ECO:0000256" key="4">
    <source>
        <dbReference type="ARBA" id="ARBA00022692"/>
    </source>
</evidence>
<comment type="similarity">
    <text evidence="2">Belongs to the MscS (TC 1.A.23) family.</text>
</comment>
<feature type="transmembrane region" description="Helical" evidence="7">
    <location>
        <begin position="438"/>
        <end position="459"/>
    </location>
</feature>
<gene>
    <name evidence="11" type="ORF">HMPREF9140_00297</name>
</gene>
<dbReference type="InterPro" id="IPR049278">
    <property type="entry name" value="MS_channel_C"/>
</dbReference>
<dbReference type="SUPFAM" id="SSF82689">
    <property type="entry name" value="Mechanosensitive channel protein MscS (YggB), C-terminal domain"/>
    <property type="match status" value="1"/>
</dbReference>
<dbReference type="PANTHER" id="PTHR30347:SF1">
    <property type="entry name" value="MECHANOSENSITIVE CHANNEL MSCK"/>
    <property type="match status" value="1"/>
</dbReference>
<evidence type="ECO:0008006" key="13">
    <source>
        <dbReference type="Google" id="ProtNLM"/>
    </source>
</evidence>
<dbReference type="Gene3D" id="1.10.287.1260">
    <property type="match status" value="1"/>
</dbReference>
<dbReference type="InterPro" id="IPR052702">
    <property type="entry name" value="MscS-like_channel"/>
</dbReference>
<dbReference type="InterPro" id="IPR023408">
    <property type="entry name" value="MscS_beta-dom_sf"/>
</dbReference>
<dbReference type="InterPro" id="IPR011014">
    <property type="entry name" value="MscS_channel_TM-2"/>
</dbReference>
<dbReference type="InterPro" id="IPR011066">
    <property type="entry name" value="MscS_channel_C_sf"/>
</dbReference>
<dbReference type="PANTHER" id="PTHR30347">
    <property type="entry name" value="POTASSIUM CHANNEL RELATED"/>
    <property type="match status" value="1"/>
</dbReference>
<dbReference type="SUPFAM" id="SSF82861">
    <property type="entry name" value="Mechanosensitive channel protein MscS (YggB), transmembrane region"/>
    <property type="match status" value="1"/>
</dbReference>
<feature type="transmembrane region" description="Helical" evidence="7">
    <location>
        <begin position="410"/>
        <end position="432"/>
    </location>
</feature>
<keyword evidence="12" id="KW-1185">Reference proteome</keyword>
<feature type="transmembrane region" description="Helical" evidence="7">
    <location>
        <begin position="242"/>
        <end position="271"/>
    </location>
</feature>
<feature type="transmembrane region" description="Helical" evidence="7">
    <location>
        <begin position="480"/>
        <end position="502"/>
    </location>
</feature>
<reference evidence="11 12" key="1">
    <citation type="submission" date="2011-12" db="EMBL/GenBank/DDBJ databases">
        <title>The Genome Sequence of Prevotella micans F0438.</title>
        <authorList>
            <consortium name="The Broad Institute Genome Sequencing Platform"/>
            <person name="Earl A."/>
            <person name="Ward D."/>
            <person name="Feldgarden M."/>
            <person name="Gevers D."/>
            <person name="Izard J."/>
            <person name="Baranova O.V."/>
            <person name="Blanton J.M."/>
            <person name="Wade W.G."/>
            <person name="Dewhirst F.E."/>
            <person name="Young S.K."/>
            <person name="Zeng Q."/>
            <person name="Gargeya S."/>
            <person name="Fitzgerald M."/>
            <person name="Haas B."/>
            <person name="Abouelleil A."/>
            <person name="Alvarado L."/>
            <person name="Arachchi H.M."/>
            <person name="Berlin A."/>
            <person name="Chapman S.B."/>
            <person name="Gearin G."/>
            <person name="Goldberg J."/>
            <person name="Griggs A."/>
            <person name="Gujja S."/>
            <person name="Hansen M."/>
            <person name="Heiman D."/>
            <person name="Howarth C."/>
            <person name="Larimer J."/>
            <person name="Lui A."/>
            <person name="MacDonald P.J.P."/>
            <person name="McCowen C."/>
            <person name="Montmayeur A."/>
            <person name="Murphy C."/>
            <person name="Neiman D."/>
            <person name="Pearson M."/>
            <person name="Priest M."/>
            <person name="Roberts A."/>
            <person name="Saif S."/>
            <person name="Shea T."/>
            <person name="Sisk P."/>
            <person name="Stolte C."/>
            <person name="Sykes S."/>
            <person name="Wortman J."/>
            <person name="Nusbaum C."/>
            <person name="Birren B."/>
        </authorList>
    </citation>
    <scope>NUCLEOTIDE SEQUENCE [LARGE SCALE GENOMIC DNA]</scope>
    <source>
        <strain evidence="11 12">F0438</strain>
    </source>
</reference>
<dbReference type="GO" id="GO:0008381">
    <property type="term" value="F:mechanosensitive monoatomic ion channel activity"/>
    <property type="evidence" value="ECO:0007669"/>
    <property type="project" value="UniProtKB-ARBA"/>
</dbReference>
<evidence type="ECO:0000313" key="11">
    <source>
        <dbReference type="EMBL" id="EHO74136.1"/>
    </source>
</evidence>
<accession>H1Q059</accession>
<dbReference type="RefSeq" id="WP_006951252.1">
    <property type="nucleotide sequence ID" value="NZ_JH594521.1"/>
</dbReference>
<evidence type="ECO:0000256" key="6">
    <source>
        <dbReference type="ARBA" id="ARBA00023136"/>
    </source>
</evidence>
<dbReference type="InterPro" id="IPR010920">
    <property type="entry name" value="LSM_dom_sf"/>
</dbReference>
<keyword evidence="4 7" id="KW-0812">Transmembrane</keyword>
<dbReference type="InterPro" id="IPR006685">
    <property type="entry name" value="MscS_channel_2nd"/>
</dbReference>
<dbReference type="EMBL" id="AGWK01000009">
    <property type="protein sequence ID" value="EHO74136.1"/>
    <property type="molecule type" value="Genomic_DNA"/>
</dbReference>
<dbReference type="Pfam" id="PF00924">
    <property type="entry name" value="MS_channel_2nd"/>
    <property type="match status" value="1"/>
</dbReference>
<evidence type="ECO:0000256" key="2">
    <source>
        <dbReference type="ARBA" id="ARBA00008017"/>
    </source>
</evidence>
<feature type="chain" id="PRO_5003552797" description="Mechanosensitive ion channel inner membrane domain-containing protein" evidence="8">
    <location>
        <begin position="22"/>
        <end position="784"/>
    </location>
</feature>
<evidence type="ECO:0000259" key="10">
    <source>
        <dbReference type="Pfam" id="PF21082"/>
    </source>
</evidence>
<evidence type="ECO:0000256" key="7">
    <source>
        <dbReference type="SAM" id="Phobius"/>
    </source>
</evidence>
<protein>
    <recommendedName>
        <fullName evidence="13">Mechanosensitive ion channel inner membrane domain-containing protein</fullName>
    </recommendedName>
</protein>
<feature type="transmembrane region" description="Helical" evidence="7">
    <location>
        <begin position="380"/>
        <end position="398"/>
    </location>
</feature>
<keyword evidence="5 7" id="KW-1133">Transmembrane helix</keyword>
<feature type="transmembrane region" description="Helical" evidence="7">
    <location>
        <begin position="525"/>
        <end position="545"/>
    </location>
</feature>
<organism evidence="11 12">
    <name type="scientific">Prevotella micans F0438</name>
    <dbReference type="NCBI Taxonomy" id="883158"/>
    <lineage>
        <taxon>Bacteria</taxon>
        <taxon>Pseudomonadati</taxon>
        <taxon>Bacteroidota</taxon>
        <taxon>Bacteroidia</taxon>
        <taxon>Bacteroidales</taxon>
        <taxon>Prevotellaceae</taxon>
        <taxon>Prevotella</taxon>
    </lineage>
</organism>
<dbReference type="Gene3D" id="3.30.70.100">
    <property type="match status" value="1"/>
</dbReference>
<evidence type="ECO:0000256" key="8">
    <source>
        <dbReference type="SAM" id="SignalP"/>
    </source>
</evidence>
<proteinExistence type="inferred from homology"/>
<keyword evidence="3" id="KW-1003">Cell membrane</keyword>
<dbReference type="Proteomes" id="UP000016023">
    <property type="component" value="Unassembled WGS sequence"/>
</dbReference>
<dbReference type="PATRIC" id="fig|883158.3.peg.307"/>
<evidence type="ECO:0000256" key="1">
    <source>
        <dbReference type="ARBA" id="ARBA00004651"/>
    </source>
</evidence>
<evidence type="ECO:0000256" key="5">
    <source>
        <dbReference type="ARBA" id="ARBA00022989"/>
    </source>
</evidence>
<feature type="transmembrane region" description="Helical" evidence="7">
    <location>
        <begin position="292"/>
        <end position="312"/>
    </location>
</feature>
<feature type="domain" description="Mechanosensitive ion channel MscS C-terminal" evidence="10">
    <location>
        <begin position="690"/>
        <end position="771"/>
    </location>
</feature>